<sequence length="306" mass="32921">MTYGTSGGDRQSKNERREAAREKAKQLRESQRKKDRRSKVVLQGSVIIASLAILAVVALVIVNSVKTPGPGPRNMLSDGILIGQDFTATPTAGLKAGADPVPNERDEESGVISIQMYVDYFCPVCGDFEKANEDQLTTWIESGAATVEIFPMAILDRLSQGTKYATRAANAAACVADTSPDQYYDFHNILFANQPKEGSAGLTDDELIALTAEAKVSSPRIVADCIEDQKFKKWVEDARSRAQTGPIANSNVEKIAGTPTVIVNGLKYTGALDDAKAFSSFVIQAENTNFNEKSTSTPTPTPVPAQ</sequence>
<feature type="compositionally biased region" description="Basic and acidic residues" evidence="6">
    <location>
        <begin position="10"/>
        <end position="32"/>
    </location>
</feature>
<name>A0ABV2QNJ0_9MICO</name>
<evidence type="ECO:0000313" key="9">
    <source>
        <dbReference type="EMBL" id="MET4582608.1"/>
    </source>
</evidence>
<dbReference type="InterPro" id="IPR036249">
    <property type="entry name" value="Thioredoxin-like_sf"/>
</dbReference>
<keyword evidence="3" id="KW-0560">Oxidoreductase</keyword>
<keyword evidence="7" id="KW-0472">Membrane</keyword>
<comment type="caution">
    <text evidence="9">The sequence shown here is derived from an EMBL/GenBank/DDBJ whole genome shotgun (WGS) entry which is preliminary data.</text>
</comment>
<organism evidence="9 10">
    <name type="scientific">Conyzicola nivalis</name>
    <dbReference type="NCBI Taxonomy" id="1477021"/>
    <lineage>
        <taxon>Bacteria</taxon>
        <taxon>Bacillati</taxon>
        <taxon>Actinomycetota</taxon>
        <taxon>Actinomycetes</taxon>
        <taxon>Micrococcales</taxon>
        <taxon>Microbacteriaceae</taxon>
        <taxon>Conyzicola</taxon>
    </lineage>
</organism>
<dbReference type="Gene3D" id="3.40.30.10">
    <property type="entry name" value="Glutaredoxin"/>
    <property type="match status" value="1"/>
</dbReference>
<dbReference type="Pfam" id="PF13462">
    <property type="entry name" value="Thioredoxin_4"/>
    <property type="match status" value="1"/>
</dbReference>
<protein>
    <submittedName>
        <fullName evidence="9">Protein-disulfide isomerase</fullName>
    </submittedName>
</protein>
<dbReference type="Proteomes" id="UP001549257">
    <property type="component" value="Unassembled WGS sequence"/>
</dbReference>
<evidence type="ECO:0000256" key="7">
    <source>
        <dbReference type="SAM" id="Phobius"/>
    </source>
</evidence>
<keyword evidence="10" id="KW-1185">Reference proteome</keyword>
<evidence type="ECO:0000256" key="1">
    <source>
        <dbReference type="ARBA" id="ARBA00005791"/>
    </source>
</evidence>
<keyword evidence="2" id="KW-0732">Signal</keyword>
<keyword evidence="4" id="KW-1015">Disulfide bond</keyword>
<evidence type="ECO:0000313" key="10">
    <source>
        <dbReference type="Proteomes" id="UP001549257"/>
    </source>
</evidence>
<proteinExistence type="inferred from homology"/>
<accession>A0ABV2QNJ0</accession>
<evidence type="ECO:0000259" key="8">
    <source>
        <dbReference type="Pfam" id="PF13462"/>
    </source>
</evidence>
<dbReference type="InterPro" id="IPR012336">
    <property type="entry name" value="Thioredoxin-like_fold"/>
</dbReference>
<dbReference type="PANTHER" id="PTHR13887">
    <property type="entry name" value="GLUTATHIONE S-TRANSFERASE KAPPA"/>
    <property type="match status" value="1"/>
</dbReference>
<dbReference type="GO" id="GO:0016853">
    <property type="term" value="F:isomerase activity"/>
    <property type="evidence" value="ECO:0007669"/>
    <property type="project" value="UniProtKB-KW"/>
</dbReference>
<feature type="region of interest" description="Disordered" evidence="6">
    <location>
        <begin position="1"/>
        <end position="35"/>
    </location>
</feature>
<evidence type="ECO:0000256" key="3">
    <source>
        <dbReference type="ARBA" id="ARBA00023002"/>
    </source>
</evidence>
<dbReference type="PANTHER" id="PTHR13887:SF14">
    <property type="entry name" value="DISULFIDE BOND FORMATION PROTEIN D"/>
    <property type="match status" value="1"/>
</dbReference>
<comment type="similarity">
    <text evidence="1">Belongs to the thioredoxin family. DsbA subfamily.</text>
</comment>
<evidence type="ECO:0000256" key="2">
    <source>
        <dbReference type="ARBA" id="ARBA00022729"/>
    </source>
</evidence>
<keyword evidence="7" id="KW-1133">Transmembrane helix</keyword>
<keyword evidence="5" id="KW-0676">Redox-active center</keyword>
<evidence type="ECO:0000256" key="5">
    <source>
        <dbReference type="ARBA" id="ARBA00023284"/>
    </source>
</evidence>
<evidence type="ECO:0000256" key="6">
    <source>
        <dbReference type="SAM" id="MobiDB-lite"/>
    </source>
</evidence>
<reference evidence="9 10" key="1">
    <citation type="submission" date="2024-06" db="EMBL/GenBank/DDBJ databases">
        <title>Sorghum-associated microbial communities from plants grown in Nebraska, USA.</title>
        <authorList>
            <person name="Schachtman D."/>
        </authorList>
    </citation>
    <scope>NUCLEOTIDE SEQUENCE [LARGE SCALE GENOMIC DNA]</scope>
    <source>
        <strain evidence="9 10">2857</strain>
    </source>
</reference>
<dbReference type="SUPFAM" id="SSF52833">
    <property type="entry name" value="Thioredoxin-like"/>
    <property type="match status" value="1"/>
</dbReference>
<gene>
    <name evidence="9" type="ORF">ABIE21_002118</name>
</gene>
<evidence type="ECO:0000256" key="4">
    <source>
        <dbReference type="ARBA" id="ARBA00023157"/>
    </source>
</evidence>
<dbReference type="RefSeq" id="WP_354024790.1">
    <property type="nucleotide sequence ID" value="NZ_JBEPSJ010000002.1"/>
</dbReference>
<dbReference type="EMBL" id="JBEPSJ010000002">
    <property type="protein sequence ID" value="MET4582608.1"/>
    <property type="molecule type" value="Genomic_DNA"/>
</dbReference>
<keyword evidence="7" id="KW-0812">Transmembrane</keyword>
<feature type="transmembrane region" description="Helical" evidence="7">
    <location>
        <begin position="40"/>
        <end position="62"/>
    </location>
</feature>
<feature type="domain" description="Thioredoxin-like fold" evidence="8">
    <location>
        <begin position="113"/>
        <end position="275"/>
    </location>
</feature>
<keyword evidence="9" id="KW-0413">Isomerase</keyword>